<dbReference type="Gene3D" id="3.40.190.10">
    <property type="entry name" value="Periplasmic binding protein-like II"/>
    <property type="match status" value="1"/>
</dbReference>
<dbReference type="Gene3D" id="3.40.190.150">
    <property type="entry name" value="Bordetella uptake gene, domain 1"/>
    <property type="match status" value="1"/>
</dbReference>
<dbReference type="InterPro" id="IPR042100">
    <property type="entry name" value="Bug_dom1"/>
</dbReference>
<reference evidence="3" key="1">
    <citation type="journal article" date="2012" name="J. Microbiol. Biotechnol.">
        <title>Ramlibacter ginsenosidimutans sp. nov., with ginsenoside-converting activity.</title>
        <authorList>
            <person name="Wang L."/>
            <person name="An D.S."/>
            <person name="Kim S.G."/>
            <person name="Jin F.X."/>
            <person name="Kim S.C."/>
            <person name="Lee S.T."/>
            <person name="Im W.T."/>
        </authorList>
    </citation>
    <scope>NUCLEOTIDE SEQUENCE</scope>
    <source>
        <strain evidence="3">KACC 17527</strain>
    </source>
</reference>
<feature type="chain" id="PRO_5038016988" evidence="2">
    <location>
        <begin position="31"/>
        <end position="335"/>
    </location>
</feature>
<evidence type="ECO:0000256" key="2">
    <source>
        <dbReference type="SAM" id="SignalP"/>
    </source>
</evidence>
<evidence type="ECO:0000313" key="3">
    <source>
        <dbReference type="EMBL" id="MBK6007154.1"/>
    </source>
</evidence>
<dbReference type="PANTHER" id="PTHR42928">
    <property type="entry name" value="TRICARBOXYLATE-BINDING PROTEIN"/>
    <property type="match status" value="1"/>
</dbReference>
<gene>
    <name evidence="3" type="ORF">JJB11_13720</name>
</gene>
<comment type="caution">
    <text evidence="3">The sequence shown here is derived from an EMBL/GenBank/DDBJ whole genome shotgun (WGS) entry which is preliminary data.</text>
</comment>
<dbReference type="PANTHER" id="PTHR42928:SF5">
    <property type="entry name" value="BLR1237 PROTEIN"/>
    <property type="match status" value="1"/>
</dbReference>
<dbReference type="AlphaFoldDB" id="A0A934TTA9"/>
<evidence type="ECO:0000313" key="4">
    <source>
        <dbReference type="Proteomes" id="UP000630528"/>
    </source>
</evidence>
<dbReference type="Proteomes" id="UP000630528">
    <property type="component" value="Unassembled WGS sequence"/>
</dbReference>
<sequence>MKNESGFRRRQWLAMAGAVPFALRAWPALAQSDYPNKPIKFIVPFAPGGSLEVLGRHIGTKLQAKMGQALVFENRPGANSQMGTSVAARLPADGYNLLMGADSGLSISPILNKALTYHPERDFAPLSILCQISLLLIANASFGPSTLQEFIAYAKANPGKVAYSSPGVGSQHHIMFEALATRLGLELLHVPYQGIAPSVNALLAGEVNVMMAALALPLPYVRSGRLKTIAFGGNARHPLLPNVPTFAEAGVPGFEARSWFGAFAPAGTPRDIVQKLSANIWEIVASKEFSEGFLIPQGYDPVNTVAPEQFPAFLREDRKKWEAAIAQINPKRLAP</sequence>
<dbReference type="InterPro" id="IPR005064">
    <property type="entry name" value="BUG"/>
</dbReference>
<proteinExistence type="inferred from homology"/>
<dbReference type="EMBL" id="JAEPWM010000005">
    <property type="protein sequence ID" value="MBK6007154.1"/>
    <property type="molecule type" value="Genomic_DNA"/>
</dbReference>
<organism evidence="3 4">
    <name type="scientific">Ramlibacter ginsenosidimutans</name>
    <dbReference type="NCBI Taxonomy" id="502333"/>
    <lineage>
        <taxon>Bacteria</taxon>
        <taxon>Pseudomonadati</taxon>
        <taxon>Pseudomonadota</taxon>
        <taxon>Betaproteobacteria</taxon>
        <taxon>Burkholderiales</taxon>
        <taxon>Comamonadaceae</taxon>
        <taxon>Ramlibacter</taxon>
    </lineage>
</organism>
<reference evidence="3" key="2">
    <citation type="submission" date="2021-01" db="EMBL/GenBank/DDBJ databases">
        <authorList>
            <person name="Kang M."/>
        </authorList>
    </citation>
    <scope>NUCLEOTIDE SEQUENCE</scope>
    <source>
        <strain evidence="3">KACC 17527</strain>
    </source>
</reference>
<feature type="signal peptide" evidence="2">
    <location>
        <begin position="1"/>
        <end position="30"/>
    </location>
</feature>
<accession>A0A934TTA9</accession>
<dbReference type="RefSeq" id="WP_201172025.1">
    <property type="nucleotide sequence ID" value="NZ_JAEPWM010000005.1"/>
</dbReference>
<dbReference type="Pfam" id="PF03401">
    <property type="entry name" value="TctC"/>
    <property type="match status" value="1"/>
</dbReference>
<keyword evidence="2" id="KW-0732">Signal</keyword>
<protein>
    <submittedName>
        <fullName evidence="3">Tripartite tricarboxylate transporter substrate binding protein</fullName>
    </submittedName>
</protein>
<keyword evidence="4" id="KW-1185">Reference proteome</keyword>
<dbReference type="SUPFAM" id="SSF53850">
    <property type="entry name" value="Periplasmic binding protein-like II"/>
    <property type="match status" value="1"/>
</dbReference>
<dbReference type="PIRSF" id="PIRSF017082">
    <property type="entry name" value="YflP"/>
    <property type="match status" value="1"/>
</dbReference>
<evidence type="ECO:0000256" key="1">
    <source>
        <dbReference type="ARBA" id="ARBA00006987"/>
    </source>
</evidence>
<comment type="similarity">
    <text evidence="1">Belongs to the UPF0065 (bug) family.</text>
</comment>
<name>A0A934TTA9_9BURK</name>